<protein>
    <submittedName>
        <fullName evidence="2">Uncharacterized protein</fullName>
    </submittedName>
</protein>
<gene>
    <name evidence="2" type="ORF">NLI96_g2688</name>
</gene>
<proteinExistence type="predicted"/>
<accession>A0AAD5V864</accession>
<feature type="compositionally biased region" description="Basic and acidic residues" evidence="1">
    <location>
        <begin position="21"/>
        <end position="32"/>
    </location>
</feature>
<feature type="region of interest" description="Disordered" evidence="1">
    <location>
        <begin position="1"/>
        <end position="33"/>
    </location>
</feature>
<evidence type="ECO:0000313" key="2">
    <source>
        <dbReference type="EMBL" id="KAJ3488654.1"/>
    </source>
</evidence>
<dbReference type="AlphaFoldDB" id="A0AAD5V864"/>
<comment type="caution">
    <text evidence="2">The sequence shown here is derived from an EMBL/GenBank/DDBJ whole genome shotgun (WGS) entry which is preliminary data.</text>
</comment>
<evidence type="ECO:0000313" key="3">
    <source>
        <dbReference type="Proteomes" id="UP001212997"/>
    </source>
</evidence>
<organism evidence="2 3">
    <name type="scientific">Meripilus lineatus</name>
    <dbReference type="NCBI Taxonomy" id="2056292"/>
    <lineage>
        <taxon>Eukaryota</taxon>
        <taxon>Fungi</taxon>
        <taxon>Dikarya</taxon>
        <taxon>Basidiomycota</taxon>
        <taxon>Agaricomycotina</taxon>
        <taxon>Agaricomycetes</taxon>
        <taxon>Polyporales</taxon>
        <taxon>Meripilaceae</taxon>
        <taxon>Meripilus</taxon>
    </lineage>
</organism>
<reference evidence="2" key="1">
    <citation type="submission" date="2022-07" db="EMBL/GenBank/DDBJ databases">
        <title>Genome Sequence of Physisporinus lineatus.</title>
        <authorList>
            <person name="Buettner E."/>
        </authorList>
    </citation>
    <scope>NUCLEOTIDE SEQUENCE</scope>
    <source>
        <strain evidence="2">VT162</strain>
    </source>
</reference>
<dbReference type="Proteomes" id="UP001212997">
    <property type="component" value="Unassembled WGS sequence"/>
</dbReference>
<name>A0AAD5V864_9APHY</name>
<evidence type="ECO:0000256" key="1">
    <source>
        <dbReference type="SAM" id="MobiDB-lite"/>
    </source>
</evidence>
<dbReference type="EMBL" id="JANAWD010000062">
    <property type="protein sequence ID" value="KAJ3488654.1"/>
    <property type="molecule type" value="Genomic_DNA"/>
</dbReference>
<keyword evidence="3" id="KW-1185">Reference proteome</keyword>
<sequence length="75" mass="7891">MIGNIGAPLNHGALSISTNPGDHKDEYEDRAGSSDTVVYISENPLAAGLAQDGVTQDDSTLTDQTSDALIFWEAI</sequence>